<protein>
    <submittedName>
        <fullName evidence="4">Lysine-specific demethylase JMJ30-like</fullName>
    </submittedName>
</protein>
<name>A0A3Q7YB71_CICAR</name>
<evidence type="ECO:0000259" key="2">
    <source>
        <dbReference type="PROSITE" id="PS51184"/>
    </source>
</evidence>
<sequence length="178" mass="20238">MARLLNLFNSILETNTQPKKGRMVGKNYLCADWKQELVTFSEFLERIRSHGCSPGGPTYLAQHPLFDQINELRKDIFIRDYCFAGGGELRPLNAWFGPAGTVTPLHHDPHHNILAQVVGKKYIRLYPASMSDELFPYSGTMLSNSSQVFRFLNCKIELFPVQSTCAFAWKNTISLQPI</sequence>
<reference evidence="4" key="1">
    <citation type="submission" date="2025-08" db="UniProtKB">
        <authorList>
            <consortium name="RefSeq"/>
        </authorList>
    </citation>
    <scope>IDENTIFICATION</scope>
    <source>
        <tissue evidence="4">Etiolated seedlings</tissue>
    </source>
</reference>
<keyword evidence="3" id="KW-1185">Reference proteome</keyword>
<accession>A0A3Q7YB71</accession>
<dbReference type="PROSITE" id="PS51184">
    <property type="entry name" value="JMJC"/>
    <property type="match status" value="1"/>
</dbReference>
<dbReference type="STRING" id="3827.A0A3Q7YB71"/>
<evidence type="ECO:0000313" key="4">
    <source>
        <dbReference type="RefSeq" id="XP_027186305.1"/>
    </source>
</evidence>
<proteinExistence type="inferred from homology"/>
<evidence type="ECO:0000313" key="3">
    <source>
        <dbReference type="Proteomes" id="UP000087171"/>
    </source>
</evidence>
<evidence type="ECO:0000256" key="1">
    <source>
        <dbReference type="ARBA" id="ARBA00006801"/>
    </source>
</evidence>
<dbReference type="InterPro" id="IPR041667">
    <property type="entry name" value="Cupin_8"/>
</dbReference>
<organism evidence="3 4">
    <name type="scientific">Cicer arietinum</name>
    <name type="common">Chickpea</name>
    <name type="synonym">Garbanzo</name>
    <dbReference type="NCBI Taxonomy" id="3827"/>
    <lineage>
        <taxon>Eukaryota</taxon>
        <taxon>Viridiplantae</taxon>
        <taxon>Streptophyta</taxon>
        <taxon>Embryophyta</taxon>
        <taxon>Tracheophyta</taxon>
        <taxon>Spermatophyta</taxon>
        <taxon>Magnoliopsida</taxon>
        <taxon>eudicotyledons</taxon>
        <taxon>Gunneridae</taxon>
        <taxon>Pentapetalae</taxon>
        <taxon>rosids</taxon>
        <taxon>fabids</taxon>
        <taxon>Fabales</taxon>
        <taxon>Fabaceae</taxon>
        <taxon>Papilionoideae</taxon>
        <taxon>50 kb inversion clade</taxon>
        <taxon>NPAAA clade</taxon>
        <taxon>Hologalegina</taxon>
        <taxon>IRL clade</taxon>
        <taxon>Cicereae</taxon>
        <taxon>Cicer</taxon>
    </lineage>
</organism>
<dbReference type="AlphaFoldDB" id="A0A3Q7YB71"/>
<dbReference type="PANTHER" id="PTHR12461:SF105">
    <property type="entry name" value="HYPOXIA-INDUCIBLE FACTOR 1-ALPHA INHIBITOR"/>
    <property type="match status" value="1"/>
</dbReference>
<comment type="similarity">
    <text evidence="1">Belongs to the JARID1 histone demethylase family.</text>
</comment>
<dbReference type="InterPro" id="IPR003347">
    <property type="entry name" value="JmjC_dom"/>
</dbReference>
<gene>
    <name evidence="4" type="primary">LOC113784353</name>
</gene>
<dbReference type="Pfam" id="PF13621">
    <property type="entry name" value="Cupin_8"/>
    <property type="match status" value="1"/>
</dbReference>
<feature type="domain" description="JmjC" evidence="2">
    <location>
        <begin position="52"/>
        <end position="178"/>
    </location>
</feature>
<dbReference type="Proteomes" id="UP000087171">
    <property type="component" value="Unplaced"/>
</dbReference>
<dbReference type="RefSeq" id="XP_027186305.1">
    <property type="nucleotide sequence ID" value="XM_027330504.1"/>
</dbReference>
<dbReference type="SUPFAM" id="SSF51197">
    <property type="entry name" value="Clavaminate synthase-like"/>
    <property type="match status" value="1"/>
</dbReference>
<dbReference type="Gene3D" id="2.60.120.650">
    <property type="entry name" value="Cupin"/>
    <property type="match status" value="1"/>
</dbReference>
<dbReference type="OrthoDB" id="47172at2759"/>
<dbReference type="PANTHER" id="PTHR12461">
    <property type="entry name" value="HYPOXIA-INDUCIBLE FACTOR 1 ALPHA INHIBITOR-RELATED"/>
    <property type="match status" value="1"/>
</dbReference>